<feature type="domain" description="Helix-hairpin-helix DNA-binding motif class 1" evidence="4">
    <location>
        <begin position="107"/>
        <end position="126"/>
    </location>
</feature>
<dbReference type="SMART" id="SM00278">
    <property type="entry name" value="HhH1"/>
    <property type="match status" value="2"/>
</dbReference>
<feature type="region of interest" description="Domain III" evidence="3">
    <location>
        <begin position="157"/>
        <end position="205"/>
    </location>
</feature>
<dbReference type="RefSeq" id="WP_219084054.1">
    <property type="nucleotide sequence ID" value="NZ_CP079216.1"/>
</dbReference>
<dbReference type="Pfam" id="PF07499">
    <property type="entry name" value="RuvA_C"/>
    <property type="match status" value="1"/>
</dbReference>
<dbReference type="InterPro" id="IPR000085">
    <property type="entry name" value="RuvA"/>
</dbReference>
<dbReference type="Pfam" id="PF01330">
    <property type="entry name" value="RuvA_N"/>
    <property type="match status" value="1"/>
</dbReference>
<gene>
    <name evidence="3 5" type="primary">ruvA</name>
    <name evidence="5" type="ORF">KDB89_06680</name>
</gene>
<dbReference type="Pfam" id="PF14520">
    <property type="entry name" value="HHH_5"/>
    <property type="match status" value="1"/>
</dbReference>
<evidence type="ECO:0000259" key="4">
    <source>
        <dbReference type="SMART" id="SM00278"/>
    </source>
</evidence>
<accession>A0ABX8SL74</accession>
<evidence type="ECO:0000313" key="6">
    <source>
        <dbReference type="Proteomes" id="UP000824504"/>
    </source>
</evidence>
<keyword evidence="3" id="KW-0963">Cytoplasm</keyword>
<sequence>MIAQLTGTCVRAGATTCVLDVGGVGYLLHVTPATAASLRPGEQVTLATSLMLRENAVTLFGFADEHERDAFELAQSASGVGPKLALAIVSVLSPSELRRAVQSEDLARLTAVPGIGRKGAEKIVIELRDKVVTLVDPDSPEPQESPAQQAQELWRAQVSDGLQGLGWSARDAEAACDNVAHLVDETPDIGVAQLLRAALNSLARR</sequence>
<reference evidence="5 6" key="1">
    <citation type="submission" date="2021-07" db="EMBL/GenBank/DDBJ databases">
        <title>complete genome sequencing of Tessaracoccus sp.J1M15.</title>
        <authorList>
            <person name="Bae J.-W."/>
            <person name="Kim D.-y."/>
        </authorList>
    </citation>
    <scope>NUCLEOTIDE SEQUENCE [LARGE SCALE GENOMIC DNA]</scope>
    <source>
        <strain evidence="5 6">J1M15</strain>
    </source>
</reference>
<keyword evidence="6" id="KW-1185">Reference proteome</keyword>
<keyword evidence="2 3" id="KW-0234">DNA repair</keyword>
<keyword evidence="1 3" id="KW-0227">DNA damage</keyword>
<comment type="similarity">
    <text evidence="3">Belongs to the RuvA family.</text>
</comment>
<comment type="function">
    <text evidence="3">The RuvA-RuvB-RuvC complex processes Holliday junction (HJ) DNA during genetic recombination and DNA repair, while the RuvA-RuvB complex plays an important role in the rescue of blocked DNA replication forks via replication fork reversal (RFR). RuvA specifically binds to HJ cruciform DNA, conferring on it an open structure. The RuvB hexamer acts as an ATP-dependent pump, pulling dsDNA into and through the RuvAB complex. HJ branch migration allows RuvC to scan DNA until it finds its consensus sequence, where it cleaves and resolves the cruciform DNA.</text>
</comment>
<comment type="caution">
    <text evidence="3">Lacks conserved residue(s) required for the propagation of feature annotation.</text>
</comment>
<proteinExistence type="inferred from homology"/>
<dbReference type="CDD" id="cd14332">
    <property type="entry name" value="UBA_RuvA_C"/>
    <property type="match status" value="1"/>
</dbReference>
<dbReference type="InterPro" id="IPR011114">
    <property type="entry name" value="RuvA_C"/>
</dbReference>
<evidence type="ECO:0000256" key="3">
    <source>
        <dbReference type="HAMAP-Rule" id="MF_00031"/>
    </source>
</evidence>
<organism evidence="5 6">
    <name type="scientific">Tessaracoccus palaemonis</name>
    <dbReference type="NCBI Taxonomy" id="2829499"/>
    <lineage>
        <taxon>Bacteria</taxon>
        <taxon>Bacillati</taxon>
        <taxon>Actinomycetota</taxon>
        <taxon>Actinomycetes</taxon>
        <taxon>Propionibacteriales</taxon>
        <taxon>Propionibacteriaceae</taxon>
        <taxon>Tessaracoccus</taxon>
    </lineage>
</organism>
<dbReference type="InterPro" id="IPR013849">
    <property type="entry name" value="DNA_helicase_Holl-junc_RuvA_I"/>
</dbReference>
<comment type="subcellular location">
    <subcellularLocation>
        <location evidence="3">Cytoplasm</location>
    </subcellularLocation>
</comment>
<comment type="subunit">
    <text evidence="3">Homotetramer. Forms an RuvA(8)-RuvB(12)-Holliday junction (HJ) complex. HJ DNA is sandwiched between 2 RuvA tetramers; dsDNA enters through RuvA and exits via RuvB. An RuvB hexamer assembles on each DNA strand where it exits the tetramer. Each RuvB hexamer is contacted by two RuvA subunits (via domain III) on 2 adjacent RuvB subunits; this complex drives branch migration. In the full resolvosome a probable DNA-RuvA(4)-RuvB(12)-RuvC(2) complex forms which resolves the HJ.</text>
</comment>
<keyword evidence="3" id="KW-0233">DNA recombination</keyword>
<comment type="domain">
    <text evidence="3">Has three domains with a flexible linker between the domains II and III and assumes an 'L' shape. Domain III is highly mobile and contacts RuvB.</text>
</comment>
<dbReference type="Proteomes" id="UP000824504">
    <property type="component" value="Chromosome"/>
</dbReference>
<dbReference type="HAMAP" id="MF_00031">
    <property type="entry name" value="DNA_HJ_migration_RuvA"/>
    <property type="match status" value="1"/>
</dbReference>
<dbReference type="InterPro" id="IPR003583">
    <property type="entry name" value="Hlx-hairpin-Hlx_DNA-bd_motif"/>
</dbReference>
<evidence type="ECO:0000256" key="2">
    <source>
        <dbReference type="ARBA" id="ARBA00023204"/>
    </source>
</evidence>
<protein>
    <recommendedName>
        <fullName evidence="3">Holliday junction branch migration complex subunit RuvA</fullName>
    </recommendedName>
</protein>
<dbReference type="NCBIfam" id="TIGR00084">
    <property type="entry name" value="ruvA"/>
    <property type="match status" value="1"/>
</dbReference>
<dbReference type="EMBL" id="CP079216">
    <property type="protein sequence ID" value="QXT64131.1"/>
    <property type="molecule type" value="Genomic_DNA"/>
</dbReference>
<feature type="domain" description="Helix-hairpin-helix DNA-binding motif class 1" evidence="4">
    <location>
        <begin position="72"/>
        <end position="91"/>
    </location>
</feature>
<evidence type="ECO:0000313" key="5">
    <source>
        <dbReference type="EMBL" id="QXT64131.1"/>
    </source>
</evidence>
<keyword evidence="3" id="KW-0238">DNA-binding</keyword>
<name>A0ABX8SL74_9ACTN</name>
<evidence type="ECO:0000256" key="1">
    <source>
        <dbReference type="ARBA" id="ARBA00022763"/>
    </source>
</evidence>